<dbReference type="EMBL" id="MU253821">
    <property type="protein sequence ID" value="KAG9246016.1"/>
    <property type="molecule type" value="Genomic_DNA"/>
</dbReference>
<dbReference type="GO" id="GO:0000978">
    <property type="term" value="F:RNA polymerase II cis-regulatory region sequence-specific DNA binding"/>
    <property type="evidence" value="ECO:0007669"/>
    <property type="project" value="TreeGrafter"/>
</dbReference>
<feature type="domain" description="C2H2-type" evidence="11">
    <location>
        <begin position="132"/>
        <end position="162"/>
    </location>
</feature>
<feature type="compositionally biased region" description="Polar residues" evidence="10">
    <location>
        <begin position="313"/>
        <end position="327"/>
    </location>
</feature>
<protein>
    <recommendedName>
        <fullName evidence="11">C2H2-type domain-containing protein</fullName>
    </recommendedName>
</protein>
<feature type="compositionally biased region" description="Acidic residues" evidence="10">
    <location>
        <begin position="98"/>
        <end position="117"/>
    </location>
</feature>
<dbReference type="InterPro" id="IPR036236">
    <property type="entry name" value="Znf_C2H2_sf"/>
</dbReference>
<dbReference type="GO" id="GO:0051701">
    <property type="term" value="P:biological process involved in interaction with host"/>
    <property type="evidence" value="ECO:0007669"/>
    <property type="project" value="UniProtKB-ARBA"/>
</dbReference>
<feature type="region of interest" description="Disordered" evidence="10">
    <location>
        <begin position="298"/>
        <end position="386"/>
    </location>
</feature>
<dbReference type="Proteomes" id="UP000887226">
    <property type="component" value="Unassembled WGS sequence"/>
</dbReference>
<proteinExistence type="predicted"/>
<comment type="caution">
    <text evidence="12">The sequence shown here is derived from an EMBL/GenBank/DDBJ whole genome shotgun (WGS) entry which is preliminary data.</text>
</comment>
<evidence type="ECO:0000256" key="10">
    <source>
        <dbReference type="SAM" id="MobiDB-lite"/>
    </source>
</evidence>
<feature type="compositionally biased region" description="Polar residues" evidence="10">
    <location>
        <begin position="336"/>
        <end position="351"/>
    </location>
</feature>
<keyword evidence="3" id="KW-0677">Repeat</keyword>
<comment type="subcellular location">
    <subcellularLocation>
        <location evidence="1">Nucleus</location>
    </subcellularLocation>
</comment>
<feature type="compositionally biased region" description="Polar residues" evidence="10">
    <location>
        <begin position="360"/>
        <end position="379"/>
    </location>
</feature>
<feature type="compositionally biased region" description="Polar residues" evidence="10">
    <location>
        <begin position="585"/>
        <end position="597"/>
    </location>
</feature>
<evidence type="ECO:0000256" key="9">
    <source>
        <dbReference type="PROSITE-ProRule" id="PRU00042"/>
    </source>
</evidence>
<dbReference type="GO" id="GO:0005634">
    <property type="term" value="C:nucleus"/>
    <property type="evidence" value="ECO:0007669"/>
    <property type="project" value="UniProtKB-SubCell"/>
</dbReference>
<dbReference type="PANTHER" id="PTHR23235:SF127">
    <property type="entry name" value="TRANSCRIPTION FACTOR, PUTATIVE (AFU_ORTHOLOGUE AFUA_3G09820)-RELATED"/>
    <property type="match status" value="1"/>
</dbReference>
<gene>
    <name evidence="12" type="ORF">BJ878DRAFT_540716</name>
</gene>
<dbReference type="AlphaFoldDB" id="A0A9P8CI10"/>
<keyword evidence="6" id="KW-0805">Transcription regulation</keyword>
<feature type="compositionally biased region" description="Polar residues" evidence="10">
    <location>
        <begin position="195"/>
        <end position="205"/>
    </location>
</feature>
<keyword evidence="13" id="KW-1185">Reference proteome</keyword>
<evidence type="ECO:0000259" key="11">
    <source>
        <dbReference type="PROSITE" id="PS50157"/>
    </source>
</evidence>
<feature type="region of interest" description="Disordered" evidence="10">
    <location>
        <begin position="1"/>
        <end position="130"/>
    </location>
</feature>
<feature type="compositionally biased region" description="Low complexity" evidence="10">
    <location>
        <begin position="237"/>
        <end position="247"/>
    </location>
</feature>
<keyword evidence="2" id="KW-0479">Metal-binding</keyword>
<sequence length="698" mass="76224">MAPFSPEPTGLVIESNRHDEQERAPTTPRPSISSSKLPPPNGVDGARTPTKANFEALGQKPLPAEPFPSAVTFAENPEKDALQRGNSHHSARSRDSGDVDMDMDGSEGEDDSDEESVAADGTRTKKKKSQRFWCTDYPPCNLNFTRSEHLARHIRKHTGERPFQCHCQRRFSRLDNLRQHAQTVHVNEDIPNDSLAASGTRFQRTIRTDRARPPGSRSRASTAGSQSACVRGHRHSQSASSIGSVASYTAGPDARRRPPSLLVMADIGPRPSIEKERPYTPSSYQYRPGSPVFSTPTSATFSTGGNSPRWGSAIQSPVTSHSRTRSLYNEHRTQSRRLSVPSSQNPFQSHTGHGPPPLGMNSNAPPYSPSMASGASTPTSSVYSRRDSISSVNEEYASRRRTWHPDSAAYATFTTRLQNAPTYYATGPPPQAPVVPSNAPPLGGMRLPPIKSFFTEPLAQTPARRQPSPMMIDTPGHRAPSRPTSQQWAQDFNHLELAQQTPPTDAASSWASDANRAVQAQAEVVRAQPHQQVRFEESPYSARIQQHFQHQSAPPITPPTAKRHGWYNGPVTPIAAQNPVIDPQLQRTSPEDSSSSEGVPGTPHSVTVAELHPSIVHSNGYVEHRSGMPAILSHDPRIIPSSRPAYQGRYQQNQETTYTYHGQQQQAQGAPKQTDGMSALDTLVAVATSEDNIAAAAY</sequence>
<dbReference type="Gene3D" id="3.30.160.60">
    <property type="entry name" value="Classic Zinc Finger"/>
    <property type="match status" value="2"/>
</dbReference>
<accession>A0A9P8CI10</accession>
<feature type="domain" description="C2H2-type" evidence="11">
    <location>
        <begin position="163"/>
        <end position="190"/>
    </location>
</feature>
<feature type="region of interest" description="Disordered" evidence="10">
    <location>
        <begin position="191"/>
        <end position="259"/>
    </location>
</feature>
<dbReference type="FunFam" id="3.30.160.60:FF:000606">
    <property type="entry name" value="C2H2 transcription factor, putative"/>
    <property type="match status" value="1"/>
</dbReference>
<organism evidence="12 13">
    <name type="scientific">Calycina marina</name>
    <dbReference type="NCBI Taxonomy" id="1763456"/>
    <lineage>
        <taxon>Eukaryota</taxon>
        <taxon>Fungi</taxon>
        <taxon>Dikarya</taxon>
        <taxon>Ascomycota</taxon>
        <taxon>Pezizomycotina</taxon>
        <taxon>Leotiomycetes</taxon>
        <taxon>Helotiales</taxon>
        <taxon>Pezizellaceae</taxon>
        <taxon>Calycina</taxon>
    </lineage>
</organism>
<keyword evidence="5" id="KW-0862">Zinc</keyword>
<evidence type="ECO:0000256" key="1">
    <source>
        <dbReference type="ARBA" id="ARBA00004123"/>
    </source>
</evidence>
<evidence type="ECO:0000256" key="8">
    <source>
        <dbReference type="ARBA" id="ARBA00023242"/>
    </source>
</evidence>
<dbReference type="GO" id="GO:0000981">
    <property type="term" value="F:DNA-binding transcription factor activity, RNA polymerase II-specific"/>
    <property type="evidence" value="ECO:0007669"/>
    <property type="project" value="TreeGrafter"/>
</dbReference>
<keyword evidence="7" id="KW-0804">Transcription</keyword>
<dbReference type="SUPFAM" id="SSF57667">
    <property type="entry name" value="beta-beta-alpha zinc fingers"/>
    <property type="match status" value="1"/>
</dbReference>
<reference evidence="12" key="1">
    <citation type="journal article" date="2021" name="IMA Fungus">
        <title>Genomic characterization of three marine fungi, including Emericellopsis atlantica sp. nov. with signatures of a generalist lifestyle and marine biomass degradation.</title>
        <authorList>
            <person name="Hagestad O.C."/>
            <person name="Hou L."/>
            <person name="Andersen J.H."/>
            <person name="Hansen E.H."/>
            <person name="Altermark B."/>
            <person name="Li C."/>
            <person name="Kuhnert E."/>
            <person name="Cox R.J."/>
            <person name="Crous P.W."/>
            <person name="Spatafora J.W."/>
            <person name="Lail K."/>
            <person name="Amirebrahimi M."/>
            <person name="Lipzen A."/>
            <person name="Pangilinan J."/>
            <person name="Andreopoulos W."/>
            <person name="Hayes R.D."/>
            <person name="Ng V."/>
            <person name="Grigoriev I.V."/>
            <person name="Jackson S.A."/>
            <person name="Sutton T.D.S."/>
            <person name="Dobson A.D.W."/>
            <person name="Rama T."/>
        </authorList>
    </citation>
    <scope>NUCLEOTIDE SEQUENCE</scope>
    <source>
        <strain evidence="12">TRa3180A</strain>
    </source>
</reference>
<evidence type="ECO:0000256" key="5">
    <source>
        <dbReference type="ARBA" id="ARBA00022833"/>
    </source>
</evidence>
<dbReference type="OrthoDB" id="624345at2759"/>
<keyword evidence="8" id="KW-0539">Nucleus</keyword>
<evidence type="ECO:0000256" key="2">
    <source>
        <dbReference type="ARBA" id="ARBA00022723"/>
    </source>
</evidence>
<dbReference type="PROSITE" id="PS50157">
    <property type="entry name" value="ZINC_FINGER_C2H2_2"/>
    <property type="match status" value="2"/>
</dbReference>
<evidence type="ECO:0000313" key="12">
    <source>
        <dbReference type="EMBL" id="KAG9246016.1"/>
    </source>
</evidence>
<evidence type="ECO:0000256" key="3">
    <source>
        <dbReference type="ARBA" id="ARBA00022737"/>
    </source>
</evidence>
<evidence type="ECO:0000256" key="4">
    <source>
        <dbReference type="ARBA" id="ARBA00022771"/>
    </source>
</evidence>
<evidence type="ECO:0000256" key="7">
    <source>
        <dbReference type="ARBA" id="ARBA00023163"/>
    </source>
</evidence>
<dbReference type="GO" id="GO:0008270">
    <property type="term" value="F:zinc ion binding"/>
    <property type="evidence" value="ECO:0007669"/>
    <property type="project" value="UniProtKB-KW"/>
</dbReference>
<evidence type="ECO:0000256" key="6">
    <source>
        <dbReference type="ARBA" id="ARBA00023015"/>
    </source>
</evidence>
<dbReference type="FunFam" id="3.30.160.60:FF:000758">
    <property type="entry name" value="C2H2 transcription factor, putative"/>
    <property type="match status" value="1"/>
</dbReference>
<dbReference type="InterPro" id="IPR013087">
    <property type="entry name" value="Znf_C2H2_type"/>
</dbReference>
<keyword evidence="4 9" id="KW-0863">Zinc-finger</keyword>
<name>A0A9P8CI10_9HELO</name>
<dbReference type="PANTHER" id="PTHR23235">
    <property type="entry name" value="KRUEPPEL-LIKE TRANSCRIPTION FACTOR"/>
    <property type="match status" value="1"/>
</dbReference>
<feature type="region of interest" description="Disordered" evidence="10">
    <location>
        <begin position="551"/>
        <end position="605"/>
    </location>
</feature>
<evidence type="ECO:0000313" key="13">
    <source>
        <dbReference type="Proteomes" id="UP000887226"/>
    </source>
</evidence>